<feature type="compositionally biased region" description="Basic and acidic residues" evidence="1">
    <location>
        <begin position="19"/>
        <end position="28"/>
    </location>
</feature>
<dbReference type="AlphaFoldDB" id="A0A562MN28"/>
<organism evidence="2 3">
    <name type="scientific">Mesorhizobium tianshanense</name>
    <dbReference type="NCBI Taxonomy" id="39844"/>
    <lineage>
        <taxon>Bacteria</taxon>
        <taxon>Pseudomonadati</taxon>
        <taxon>Pseudomonadota</taxon>
        <taxon>Alphaproteobacteria</taxon>
        <taxon>Hyphomicrobiales</taxon>
        <taxon>Phyllobacteriaceae</taxon>
        <taxon>Mesorhizobium</taxon>
    </lineage>
</organism>
<sequence>MAKKHAPKGGSPNFAVLRKQQDQARSEKDLDRFEEIGRDLAAVIAAEGQKYPHHFLRSREMKARLLLRGVPEERVQGELPVHWFPPHGSFLEYECRWALVEVLRSENPPKDILQLTAALFVPDSGHPLADAFVAVIKGRDRGTRENIYAKAAILNVVDTAVRDGRGTDAGVLEAAERYHLTREYVYRCWGERER</sequence>
<dbReference type="Proteomes" id="UP000317122">
    <property type="component" value="Unassembled WGS sequence"/>
</dbReference>
<gene>
    <name evidence="2" type="ORF">IQ26_06895</name>
</gene>
<reference evidence="2 3" key="1">
    <citation type="journal article" date="2015" name="Stand. Genomic Sci.">
        <title>Genomic Encyclopedia of Bacterial and Archaeal Type Strains, Phase III: the genomes of soil and plant-associated and newly described type strains.</title>
        <authorList>
            <person name="Whitman W.B."/>
            <person name="Woyke T."/>
            <person name="Klenk H.P."/>
            <person name="Zhou Y."/>
            <person name="Lilburn T.G."/>
            <person name="Beck B.J."/>
            <person name="De Vos P."/>
            <person name="Vandamme P."/>
            <person name="Eisen J.A."/>
            <person name="Garrity G."/>
            <person name="Hugenholtz P."/>
            <person name="Kyrpides N.C."/>
        </authorList>
    </citation>
    <scope>NUCLEOTIDE SEQUENCE [LARGE SCALE GENOMIC DNA]</scope>
    <source>
        <strain evidence="2 3">CGMCC 1.2546</strain>
    </source>
</reference>
<proteinExistence type="predicted"/>
<feature type="region of interest" description="Disordered" evidence="1">
    <location>
        <begin position="1"/>
        <end position="28"/>
    </location>
</feature>
<dbReference type="RefSeq" id="WP_145722843.1">
    <property type="nucleotide sequence ID" value="NZ_BSPF01000062.1"/>
</dbReference>
<evidence type="ECO:0000313" key="2">
    <source>
        <dbReference type="EMBL" id="TWI21218.1"/>
    </source>
</evidence>
<accession>A0A562MN28</accession>
<protein>
    <submittedName>
        <fullName evidence="2">Uncharacterized protein</fullName>
    </submittedName>
</protein>
<evidence type="ECO:0000313" key="3">
    <source>
        <dbReference type="Proteomes" id="UP000317122"/>
    </source>
</evidence>
<keyword evidence="3" id="KW-1185">Reference proteome</keyword>
<name>A0A562MN28_9HYPH</name>
<comment type="caution">
    <text evidence="2">The sequence shown here is derived from an EMBL/GenBank/DDBJ whole genome shotgun (WGS) entry which is preliminary data.</text>
</comment>
<dbReference type="EMBL" id="VLKT01000073">
    <property type="protein sequence ID" value="TWI21218.1"/>
    <property type="molecule type" value="Genomic_DNA"/>
</dbReference>
<evidence type="ECO:0000256" key="1">
    <source>
        <dbReference type="SAM" id="MobiDB-lite"/>
    </source>
</evidence>